<evidence type="ECO:0000313" key="2">
    <source>
        <dbReference type="EMBL" id="GJN25036.1"/>
    </source>
</evidence>
<reference evidence="2" key="2">
    <citation type="submission" date="2021-12" db="EMBL/GenBank/DDBJ databases">
        <title>Resequencing data analysis of finger millet.</title>
        <authorList>
            <person name="Hatakeyama M."/>
            <person name="Aluri S."/>
            <person name="Balachadran M.T."/>
            <person name="Sivarajan S.R."/>
            <person name="Poveda L."/>
            <person name="Shimizu-Inatsugi R."/>
            <person name="Schlapbach R."/>
            <person name="Sreeman S.M."/>
            <person name="Shimizu K.K."/>
        </authorList>
    </citation>
    <scope>NUCLEOTIDE SEQUENCE</scope>
</reference>
<accession>A0AAV5ESJ2</accession>
<dbReference type="Proteomes" id="UP001054889">
    <property type="component" value="Unassembled WGS sequence"/>
</dbReference>
<reference evidence="2" key="1">
    <citation type="journal article" date="2018" name="DNA Res.">
        <title>Multiple hybrid de novo genome assembly of finger millet, an orphan allotetraploid crop.</title>
        <authorList>
            <person name="Hatakeyama M."/>
            <person name="Aluri S."/>
            <person name="Balachadran M.T."/>
            <person name="Sivarajan S.R."/>
            <person name="Patrignani A."/>
            <person name="Gruter S."/>
            <person name="Poveda L."/>
            <person name="Shimizu-Inatsugi R."/>
            <person name="Baeten J."/>
            <person name="Francoijs K.J."/>
            <person name="Nataraja K.N."/>
            <person name="Reddy Y.A.N."/>
            <person name="Phadnis S."/>
            <person name="Ravikumar R.L."/>
            <person name="Schlapbach R."/>
            <person name="Sreeman S.M."/>
            <person name="Shimizu K.K."/>
        </authorList>
    </citation>
    <scope>NUCLEOTIDE SEQUENCE</scope>
</reference>
<gene>
    <name evidence="2" type="primary">gb12818</name>
    <name evidence="2" type="ORF">PR202_gb12818</name>
</gene>
<feature type="region of interest" description="Disordered" evidence="1">
    <location>
        <begin position="44"/>
        <end position="98"/>
    </location>
</feature>
<dbReference type="AlphaFoldDB" id="A0AAV5ESJ2"/>
<name>A0AAV5ESJ2_ELECO</name>
<dbReference type="EMBL" id="BQKI01000077">
    <property type="protein sequence ID" value="GJN25036.1"/>
    <property type="molecule type" value="Genomic_DNA"/>
</dbReference>
<evidence type="ECO:0000313" key="3">
    <source>
        <dbReference type="Proteomes" id="UP001054889"/>
    </source>
</evidence>
<evidence type="ECO:0000256" key="1">
    <source>
        <dbReference type="SAM" id="MobiDB-lite"/>
    </source>
</evidence>
<proteinExistence type="predicted"/>
<protein>
    <submittedName>
        <fullName evidence="2">Uncharacterized protein</fullName>
    </submittedName>
</protein>
<sequence>MTPAFWSPSSLPVATRARALSSSVPHTPCSALLIPILLRLATLASSSSPRSHTACGAPPRPTRRRHHSPSRQSQSLVLPGHGDRDPRPARMGSNGKAESIKVIFHGTLDA</sequence>
<keyword evidence="3" id="KW-1185">Reference proteome</keyword>
<comment type="caution">
    <text evidence="2">The sequence shown here is derived from an EMBL/GenBank/DDBJ whole genome shotgun (WGS) entry which is preliminary data.</text>
</comment>
<organism evidence="2 3">
    <name type="scientific">Eleusine coracana subsp. coracana</name>
    <dbReference type="NCBI Taxonomy" id="191504"/>
    <lineage>
        <taxon>Eukaryota</taxon>
        <taxon>Viridiplantae</taxon>
        <taxon>Streptophyta</taxon>
        <taxon>Embryophyta</taxon>
        <taxon>Tracheophyta</taxon>
        <taxon>Spermatophyta</taxon>
        <taxon>Magnoliopsida</taxon>
        <taxon>Liliopsida</taxon>
        <taxon>Poales</taxon>
        <taxon>Poaceae</taxon>
        <taxon>PACMAD clade</taxon>
        <taxon>Chloridoideae</taxon>
        <taxon>Cynodonteae</taxon>
        <taxon>Eleusininae</taxon>
        <taxon>Eleusine</taxon>
    </lineage>
</organism>